<proteinExistence type="predicted"/>
<evidence type="ECO:0000313" key="2">
    <source>
        <dbReference type="Proteomes" id="UP000823775"/>
    </source>
</evidence>
<accession>A0ABS8VPN0</accession>
<reference evidence="1 2" key="1">
    <citation type="journal article" date="2021" name="BMC Genomics">
        <title>Datura genome reveals duplications of psychoactive alkaloid biosynthetic genes and high mutation rate following tissue culture.</title>
        <authorList>
            <person name="Rajewski A."/>
            <person name="Carter-House D."/>
            <person name="Stajich J."/>
            <person name="Litt A."/>
        </authorList>
    </citation>
    <scope>NUCLEOTIDE SEQUENCE [LARGE SCALE GENOMIC DNA]</scope>
    <source>
        <strain evidence="1">AR-01</strain>
    </source>
</reference>
<keyword evidence="2" id="KW-1185">Reference proteome</keyword>
<organism evidence="1 2">
    <name type="scientific">Datura stramonium</name>
    <name type="common">Jimsonweed</name>
    <name type="synonym">Common thornapple</name>
    <dbReference type="NCBI Taxonomy" id="4076"/>
    <lineage>
        <taxon>Eukaryota</taxon>
        <taxon>Viridiplantae</taxon>
        <taxon>Streptophyta</taxon>
        <taxon>Embryophyta</taxon>
        <taxon>Tracheophyta</taxon>
        <taxon>Spermatophyta</taxon>
        <taxon>Magnoliopsida</taxon>
        <taxon>eudicotyledons</taxon>
        <taxon>Gunneridae</taxon>
        <taxon>Pentapetalae</taxon>
        <taxon>asterids</taxon>
        <taxon>lamiids</taxon>
        <taxon>Solanales</taxon>
        <taxon>Solanaceae</taxon>
        <taxon>Solanoideae</taxon>
        <taxon>Datureae</taxon>
        <taxon>Datura</taxon>
    </lineage>
</organism>
<comment type="caution">
    <text evidence="1">The sequence shown here is derived from an EMBL/GenBank/DDBJ whole genome shotgun (WGS) entry which is preliminary data.</text>
</comment>
<dbReference type="EMBL" id="JACEIK010005532">
    <property type="protein sequence ID" value="MCE0481739.1"/>
    <property type="molecule type" value="Genomic_DNA"/>
</dbReference>
<dbReference type="Proteomes" id="UP000823775">
    <property type="component" value="Unassembled WGS sequence"/>
</dbReference>
<evidence type="ECO:0000313" key="1">
    <source>
        <dbReference type="EMBL" id="MCE0481739.1"/>
    </source>
</evidence>
<protein>
    <submittedName>
        <fullName evidence="1">Uncharacterized protein</fullName>
    </submittedName>
</protein>
<sequence length="85" mass="9155">MRNNNHIAPAAKAVALSVMEEAHASKFVLPLSISQDVTQIGSSETSSLHLPHHMFGDSSNQRSLGLVEQVDDIQLCCPKDGNSQD</sequence>
<gene>
    <name evidence="1" type="ORF">HAX54_039734</name>
</gene>
<name>A0ABS8VPN0_DATST</name>